<dbReference type="GO" id="GO:0009448">
    <property type="term" value="P:gamma-aminobutyric acid metabolic process"/>
    <property type="evidence" value="ECO:0007669"/>
    <property type="project" value="TreeGrafter"/>
</dbReference>
<dbReference type="Gene3D" id="3.90.1150.10">
    <property type="entry name" value="Aspartate Aminotransferase, domain 1"/>
    <property type="match status" value="2"/>
</dbReference>
<dbReference type="Gene3D" id="3.40.640.10">
    <property type="entry name" value="Type I PLP-dependent aspartate aminotransferase-like (Major domain)"/>
    <property type="match status" value="1"/>
</dbReference>
<dbReference type="FunFam" id="3.40.640.10:FF:000014">
    <property type="entry name" value="Adenosylmethionine-8-amino-7-oxononanoate aminotransferase, probable"/>
    <property type="match status" value="1"/>
</dbReference>
<gene>
    <name evidence="6" type="ORF">LR48_Vigan08g193500</name>
</gene>
<dbReference type="CDD" id="cd00610">
    <property type="entry name" value="OAT_like"/>
    <property type="match status" value="1"/>
</dbReference>
<evidence type="ECO:0000256" key="4">
    <source>
        <dbReference type="ARBA" id="ARBA00022898"/>
    </source>
</evidence>
<dbReference type="GO" id="GO:0009102">
    <property type="term" value="P:biotin biosynthetic process"/>
    <property type="evidence" value="ECO:0007669"/>
    <property type="project" value="TreeGrafter"/>
</dbReference>
<reference evidence="7" key="1">
    <citation type="journal article" date="2015" name="Proc. Natl. Acad. Sci. U.S.A.">
        <title>Genome sequencing of adzuki bean (Vigna angularis) provides insight into high starch and low fat accumulation and domestication.</title>
        <authorList>
            <person name="Yang K."/>
            <person name="Tian Z."/>
            <person name="Chen C."/>
            <person name="Luo L."/>
            <person name="Zhao B."/>
            <person name="Wang Z."/>
            <person name="Yu L."/>
            <person name="Li Y."/>
            <person name="Sun Y."/>
            <person name="Li W."/>
            <person name="Chen Y."/>
            <person name="Li Y."/>
            <person name="Zhang Y."/>
            <person name="Ai D."/>
            <person name="Zhao J."/>
            <person name="Shang C."/>
            <person name="Ma Y."/>
            <person name="Wu B."/>
            <person name="Wang M."/>
            <person name="Gao L."/>
            <person name="Sun D."/>
            <person name="Zhang P."/>
            <person name="Guo F."/>
            <person name="Wang W."/>
            <person name="Li Y."/>
            <person name="Wang J."/>
            <person name="Varshney R.K."/>
            <person name="Wang J."/>
            <person name="Ling H.Q."/>
            <person name="Wan P."/>
        </authorList>
    </citation>
    <scope>NUCLEOTIDE SEQUENCE</scope>
    <source>
        <strain evidence="7">cv. Jingnong 6</strain>
    </source>
</reference>
<evidence type="ECO:0000313" key="7">
    <source>
        <dbReference type="Proteomes" id="UP000053144"/>
    </source>
</evidence>
<accession>A0A0L9V7Z0</accession>
<dbReference type="STRING" id="3914.A0A0L9V7Z0"/>
<evidence type="ECO:0000256" key="3">
    <source>
        <dbReference type="ARBA" id="ARBA00022679"/>
    </source>
</evidence>
<name>A0A0L9V7Z0_PHAAN</name>
<keyword evidence="3" id="KW-0808">Transferase</keyword>
<dbReference type="GO" id="GO:0030170">
    <property type="term" value="F:pyridoxal phosphate binding"/>
    <property type="evidence" value="ECO:0007669"/>
    <property type="project" value="InterPro"/>
</dbReference>
<dbReference type="InterPro" id="IPR015424">
    <property type="entry name" value="PyrdxlP-dep_Trfase"/>
</dbReference>
<evidence type="ECO:0000256" key="2">
    <source>
        <dbReference type="ARBA" id="ARBA00022576"/>
    </source>
</evidence>
<evidence type="ECO:0000313" key="6">
    <source>
        <dbReference type="EMBL" id="KOM51108.1"/>
    </source>
</evidence>
<dbReference type="InterPro" id="IPR015421">
    <property type="entry name" value="PyrdxlP-dep_Trfase_major"/>
</dbReference>
<keyword evidence="4 5" id="KW-0663">Pyridoxal phosphate</keyword>
<dbReference type="PANTHER" id="PTHR42684">
    <property type="entry name" value="ADENOSYLMETHIONINE-8-AMINO-7-OXONONANOATE AMINOTRANSFERASE"/>
    <property type="match status" value="1"/>
</dbReference>
<evidence type="ECO:0000256" key="5">
    <source>
        <dbReference type="RuleBase" id="RU003560"/>
    </source>
</evidence>
<dbReference type="OMA" id="VWWRHGY"/>
<dbReference type="GO" id="GO:0004015">
    <property type="term" value="F:adenosylmethionine-8-amino-7-oxononanoate transaminase activity"/>
    <property type="evidence" value="ECO:0007669"/>
    <property type="project" value="TreeGrafter"/>
</dbReference>
<comment type="similarity">
    <text evidence="1 5">Belongs to the class-III pyridoxal-phosphate-dependent aminotransferase family.</text>
</comment>
<dbReference type="SUPFAM" id="SSF53383">
    <property type="entry name" value="PLP-dependent transferases"/>
    <property type="match status" value="1"/>
</dbReference>
<dbReference type="InterPro" id="IPR015422">
    <property type="entry name" value="PyrdxlP-dep_Trfase_small"/>
</dbReference>
<dbReference type="InterPro" id="IPR005814">
    <property type="entry name" value="Aminotrans_3"/>
</dbReference>
<keyword evidence="2" id="KW-0032">Aminotransferase</keyword>
<dbReference type="EMBL" id="CM003378">
    <property type="protein sequence ID" value="KOM51108.1"/>
    <property type="molecule type" value="Genomic_DNA"/>
</dbReference>
<dbReference type="FunFam" id="3.90.1150.10:FF:000280">
    <property type="entry name" value="Class III aminotransferase"/>
    <property type="match status" value="1"/>
</dbReference>
<dbReference type="PANTHER" id="PTHR42684:SF3">
    <property type="entry name" value="ADENOSYLMETHIONINE-8-AMINO-7-OXONONANOATE AMINOTRANSFERASE"/>
    <property type="match status" value="1"/>
</dbReference>
<dbReference type="Pfam" id="PF00202">
    <property type="entry name" value="Aminotran_3"/>
    <property type="match status" value="2"/>
</dbReference>
<dbReference type="Gramene" id="KOM51108">
    <property type="protein sequence ID" value="KOM51108"/>
    <property type="gene ID" value="LR48_Vigan08g193500"/>
</dbReference>
<proteinExistence type="inferred from homology"/>
<sequence>MESPSSTFGSCNASSLAYAAVSRGVQENLLQAPLWSRSNSTESSLKRDDSANEVKSGPVFKGHSMLAPFTAGWQSTDLHPLVIEKSEGSYVYDTNGKKYLDALAGLWATALGGSESRLVDAAVAQLKKLPFYHSFWNRTTVPSLELAKELLEIFTARKMAKAFFVNSGSEANDTQVKLVWYYNNALGRPNKKKFIARAKSYHGSTLIAASLSGLPALHQKFDLPAPFVLHTDCPHYWRYHLPDETEEEFSTRLANNLELLILKEGPETIAAFIAEPVMGAGGVIPPPATYFEKVQAVVKKYDILFIADEVNKISQRFQDGIRTFSDSPIIGEIRGVGLILGTEFTDNKSPNDPFPSEWGIGAHFGAQCEKHGMLVRVAGDSIMMSPPYIISPEEVDTLISIYGKALKETEKKVQELKSQRK</sequence>
<protein>
    <submittedName>
        <fullName evidence="6">Uncharacterized protein</fullName>
    </submittedName>
</protein>
<dbReference type="AlphaFoldDB" id="A0A0L9V7Z0"/>
<evidence type="ECO:0000256" key="1">
    <source>
        <dbReference type="ARBA" id="ARBA00008954"/>
    </source>
</evidence>
<organism evidence="6 7">
    <name type="scientific">Phaseolus angularis</name>
    <name type="common">Azuki bean</name>
    <name type="synonym">Vigna angularis</name>
    <dbReference type="NCBI Taxonomy" id="3914"/>
    <lineage>
        <taxon>Eukaryota</taxon>
        <taxon>Viridiplantae</taxon>
        <taxon>Streptophyta</taxon>
        <taxon>Embryophyta</taxon>
        <taxon>Tracheophyta</taxon>
        <taxon>Spermatophyta</taxon>
        <taxon>Magnoliopsida</taxon>
        <taxon>eudicotyledons</taxon>
        <taxon>Gunneridae</taxon>
        <taxon>Pentapetalae</taxon>
        <taxon>rosids</taxon>
        <taxon>fabids</taxon>
        <taxon>Fabales</taxon>
        <taxon>Fabaceae</taxon>
        <taxon>Papilionoideae</taxon>
        <taxon>50 kb inversion clade</taxon>
        <taxon>NPAAA clade</taxon>
        <taxon>indigoferoid/millettioid clade</taxon>
        <taxon>Phaseoleae</taxon>
        <taxon>Vigna</taxon>
    </lineage>
</organism>
<dbReference type="Proteomes" id="UP000053144">
    <property type="component" value="Chromosome 8"/>
</dbReference>